<dbReference type="InterPro" id="IPR050832">
    <property type="entry name" value="Bact_Acetyltransf"/>
</dbReference>
<sequence length="323" mass="35922">MRATIDPEAGFHVEPADYATDFQDLRRVRETVFVQEQNVPLEEEWDALDPKCHHVLARDAAGHAIGTGRLTPERKIGRMAVMRDWRGKGVGEAIMHALLDRARALGWPEVSLHAQVAAIGFYQKLGFEPYGERFDEAGIEHQAMRLALTPTEAVPRAPSDLPPAEPPQPVDSAEQAAAALLRMIPLARSLIRIYTRDLDPLLFGRPDVLDALRQFATGRRGAQVRVLVQDPANVQLRHHPLLALAQRLASTFHFRAPVEPQDEHYPAAFVATDRGGFLFRALGSRFEGEASACAPARARQLTALFDPVWERSRVCSEFRALGI</sequence>
<evidence type="ECO:0000256" key="2">
    <source>
        <dbReference type="ARBA" id="ARBA00023315"/>
    </source>
</evidence>
<dbReference type="Pfam" id="PF25559">
    <property type="entry name" value="DUF7931"/>
    <property type="match status" value="1"/>
</dbReference>
<dbReference type="InterPro" id="IPR016181">
    <property type="entry name" value="Acyl_CoA_acyltransferase"/>
</dbReference>
<keyword evidence="1 4" id="KW-0808">Transferase</keyword>
<dbReference type="PANTHER" id="PTHR43877">
    <property type="entry name" value="AMINOALKYLPHOSPHONATE N-ACETYLTRANSFERASE-RELATED-RELATED"/>
    <property type="match status" value="1"/>
</dbReference>
<dbReference type="InterPro" id="IPR000182">
    <property type="entry name" value="GNAT_dom"/>
</dbReference>
<dbReference type="EMBL" id="JACHHX010000001">
    <property type="protein sequence ID" value="MBB5014363.1"/>
    <property type="molecule type" value="Genomic_DNA"/>
</dbReference>
<dbReference type="Proteomes" id="UP000519004">
    <property type="component" value="Unassembled WGS sequence"/>
</dbReference>
<dbReference type="PANTHER" id="PTHR43877:SF1">
    <property type="entry name" value="ACETYLTRANSFERASE"/>
    <property type="match status" value="1"/>
</dbReference>
<comment type="caution">
    <text evidence="4">The sequence shown here is derived from an EMBL/GenBank/DDBJ whole genome shotgun (WGS) entry which is preliminary data.</text>
</comment>
<dbReference type="InterPro" id="IPR057691">
    <property type="entry name" value="DUF7931"/>
</dbReference>
<evidence type="ECO:0000313" key="5">
    <source>
        <dbReference type="Proteomes" id="UP000519004"/>
    </source>
</evidence>
<protein>
    <submittedName>
        <fullName evidence="4">Putative GNAT family N-acyltransferase</fullName>
    </submittedName>
</protein>
<gene>
    <name evidence="4" type="ORF">HNQ58_000234</name>
</gene>
<dbReference type="GO" id="GO:0016747">
    <property type="term" value="F:acyltransferase activity, transferring groups other than amino-acyl groups"/>
    <property type="evidence" value="ECO:0007669"/>
    <property type="project" value="InterPro"/>
</dbReference>
<evidence type="ECO:0000313" key="4">
    <source>
        <dbReference type="EMBL" id="MBB5014363.1"/>
    </source>
</evidence>
<dbReference type="Pfam" id="PF13673">
    <property type="entry name" value="Acetyltransf_10"/>
    <property type="match status" value="1"/>
</dbReference>
<reference evidence="4 5" key="1">
    <citation type="submission" date="2020-08" db="EMBL/GenBank/DDBJ databases">
        <title>Genomic Encyclopedia of Type Strains, Phase IV (KMG-IV): sequencing the most valuable type-strain genomes for metagenomic binning, comparative biology and taxonomic classification.</title>
        <authorList>
            <person name="Goeker M."/>
        </authorList>
    </citation>
    <scope>NUCLEOTIDE SEQUENCE [LARGE SCALE GENOMIC DNA]</scope>
    <source>
        <strain evidence="4 5">DSM 25897</strain>
    </source>
</reference>
<proteinExistence type="predicted"/>
<dbReference type="AlphaFoldDB" id="A0A7W7XX46"/>
<feature type="domain" description="N-acetyltransferase" evidence="3">
    <location>
        <begin position="11"/>
        <end position="149"/>
    </location>
</feature>
<dbReference type="SUPFAM" id="SSF55729">
    <property type="entry name" value="Acyl-CoA N-acyltransferases (Nat)"/>
    <property type="match status" value="1"/>
</dbReference>
<keyword evidence="5" id="KW-1185">Reference proteome</keyword>
<dbReference type="PROSITE" id="PS51186">
    <property type="entry name" value="GNAT"/>
    <property type="match status" value="1"/>
</dbReference>
<evidence type="ECO:0000256" key="1">
    <source>
        <dbReference type="ARBA" id="ARBA00022679"/>
    </source>
</evidence>
<dbReference type="CDD" id="cd04301">
    <property type="entry name" value="NAT_SF"/>
    <property type="match status" value="1"/>
</dbReference>
<dbReference type="SUPFAM" id="SSF56024">
    <property type="entry name" value="Phospholipase D/nuclease"/>
    <property type="match status" value="1"/>
</dbReference>
<evidence type="ECO:0000259" key="3">
    <source>
        <dbReference type="PROSITE" id="PS51186"/>
    </source>
</evidence>
<keyword evidence="2 4" id="KW-0012">Acyltransferase</keyword>
<dbReference type="Gene3D" id="3.40.630.30">
    <property type="match status" value="1"/>
</dbReference>
<name>A0A7W7XX46_9GAMM</name>
<accession>A0A7W7XX46</accession>
<dbReference type="RefSeq" id="WP_183946951.1">
    <property type="nucleotide sequence ID" value="NZ_JACHHX010000001.1"/>
</dbReference>
<organism evidence="4 5">
    <name type="scientific">Rehaibacterium terrae</name>
    <dbReference type="NCBI Taxonomy" id="1341696"/>
    <lineage>
        <taxon>Bacteria</taxon>
        <taxon>Pseudomonadati</taxon>
        <taxon>Pseudomonadota</taxon>
        <taxon>Gammaproteobacteria</taxon>
        <taxon>Lysobacterales</taxon>
        <taxon>Lysobacteraceae</taxon>
        <taxon>Rehaibacterium</taxon>
    </lineage>
</organism>